<accession>A0A4P7L512</accession>
<dbReference type="InterPro" id="IPR003033">
    <property type="entry name" value="SCP2_sterol-bd_dom"/>
</dbReference>
<keyword evidence="1" id="KW-0831">Ubiquinone biosynthesis</keyword>
<evidence type="ECO:0000313" key="3">
    <source>
        <dbReference type="EMBL" id="QBY50584.1"/>
    </source>
</evidence>
<dbReference type="AlphaFoldDB" id="A0A4P7L512"/>
<dbReference type="InterPro" id="IPR016830">
    <property type="entry name" value="UbiT"/>
</dbReference>
<dbReference type="OrthoDB" id="5292463at2"/>
<dbReference type="KEGG" id="cox:E0W60_05185"/>
<dbReference type="RefSeq" id="WP_135703244.1">
    <property type="nucleotide sequence ID" value="NZ_CP038634.1"/>
</dbReference>
<dbReference type="InterPro" id="IPR036527">
    <property type="entry name" value="SCP2_sterol-bd_dom_sf"/>
</dbReference>
<evidence type="ECO:0000256" key="1">
    <source>
        <dbReference type="HAMAP-Rule" id="MF_02231"/>
    </source>
</evidence>
<comment type="pathway">
    <text evidence="1">Cofactor biosynthesis; ubiquinone biosynthesis.</text>
</comment>
<dbReference type="EMBL" id="CP038634">
    <property type="protein sequence ID" value="QBY50584.1"/>
    <property type="molecule type" value="Genomic_DNA"/>
</dbReference>
<dbReference type="Gene3D" id="3.30.1050.10">
    <property type="entry name" value="SCP2 sterol-binding domain"/>
    <property type="match status" value="1"/>
</dbReference>
<comment type="similarity">
    <text evidence="1">Belongs to the UbiT family.</text>
</comment>
<dbReference type="Pfam" id="PF02036">
    <property type="entry name" value="SCP2"/>
    <property type="match status" value="1"/>
</dbReference>
<reference evidence="3 4" key="1">
    <citation type="submission" date="2019-03" db="EMBL/GenBank/DDBJ databases">
        <title>Efficiently degradation of phenoxyalkanoic acid herbicides by Cupriavidus oxalaticus strain X32.</title>
        <authorList>
            <person name="Sheng X."/>
        </authorList>
    </citation>
    <scope>NUCLEOTIDE SEQUENCE [LARGE SCALE GENOMIC DNA]</scope>
    <source>
        <strain evidence="3 4">X32</strain>
    </source>
</reference>
<organism evidence="3 4">
    <name type="scientific">Cupriavidus oxalaticus</name>
    <dbReference type="NCBI Taxonomy" id="96344"/>
    <lineage>
        <taxon>Bacteria</taxon>
        <taxon>Pseudomonadati</taxon>
        <taxon>Pseudomonadota</taxon>
        <taxon>Betaproteobacteria</taxon>
        <taxon>Burkholderiales</taxon>
        <taxon>Burkholderiaceae</taxon>
        <taxon>Cupriavidus</taxon>
    </lineage>
</organism>
<dbReference type="GO" id="GO:0006744">
    <property type="term" value="P:ubiquinone biosynthetic process"/>
    <property type="evidence" value="ECO:0007669"/>
    <property type="project" value="UniProtKB-UniRule"/>
</dbReference>
<evidence type="ECO:0000313" key="4">
    <source>
        <dbReference type="Proteomes" id="UP000295294"/>
    </source>
</evidence>
<feature type="domain" description="SCP2" evidence="2">
    <location>
        <begin position="45"/>
        <end position="125"/>
    </location>
</feature>
<dbReference type="Proteomes" id="UP000295294">
    <property type="component" value="Chromosome 1"/>
</dbReference>
<proteinExistence type="inferred from homology"/>
<comment type="function">
    <text evidence="1">Required for O(2)-independent ubiquinone (coenzyme Q) biosynthesis. Likely functions as an accessory factor.</text>
</comment>
<dbReference type="STRING" id="1349762.GCA_001592245_00903"/>
<dbReference type="HAMAP" id="MF_02231">
    <property type="entry name" value="UbiT"/>
    <property type="match status" value="1"/>
</dbReference>
<gene>
    <name evidence="1" type="primary">ubiT</name>
    <name evidence="3" type="ORF">E0W60_05185</name>
</gene>
<dbReference type="SUPFAM" id="SSF55718">
    <property type="entry name" value="SCP-like"/>
    <property type="match status" value="1"/>
</dbReference>
<protein>
    <recommendedName>
        <fullName evidence="1">Ubiquinone biosynthesis accessory factor UbiT</fullName>
    </recommendedName>
</protein>
<dbReference type="UniPathway" id="UPA00232"/>
<sequence length="156" mass="16595">MNANTSPLHKLMAGVHRRMPARARALPLVAALELARRAGWLEPPAALEGHVFLLTVQDLGLEVPFRCEGGCFRTAGAGSGEPALTLRAAAVDYLRLLGGEADTDTLFFQRKLVISGDTALGLEVKYWLDAAPRPAWVSQAAARLVALQGALTVRAG</sequence>
<name>A0A4P7L512_9BURK</name>
<evidence type="ECO:0000259" key="2">
    <source>
        <dbReference type="Pfam" id="PF02036"/>
    </source>
</evidence>